<name>B8DM98_NITV9</name>
<dbReference type="InterPro" id="IPR027417">
    <property type="entry name" value="P-loop_NTPase"/>
</dbReference>
<dbReference type="Gene3D" id="1.10.10.60">
    <property type="entry name" value="Homeodomain-like"/>
    <property type="match status" value="1"/>
</dbReference>
<keyword evidence="1" id="KW-0547">Nucleotide-binding</keyword>
<dbReference type="PROSITE" id="PS00688">
    <property type="entry name" value="SIGMA54_INTERACT_3"/>
    <property type="match status" value="1"/>
</dbReference>
<protein>
    <submittedName>
        <fullName evidence="8">Sigma54 specific transcriptional acivator, PspF, Fis family</fullName>
    </submittedName>
</protein>
<evidence type="ECO:0000256" key="3">
    <source>
        <dbReference type="ARBA" id="ARBA00023015"/>
    </source>
</evidence>
<gene>
    <name evidence="8" type="ordered locus">DvMF_1798</name>
</gene>
<dbReference type="InterPro" id="IPR025944">
    <property type="entry name" value="Sigma_54_int_dom_CS"/>
</dbReference>
<dbReference type="InterPro" id="IPR003593">
    <property type="entry name" value="AAA+_ATPase"/>
</dbReference>
<dbReference type="PANTHER" id="PTHR32071">
    <property type="entry name" value="TRANSCRIPTIONAL REGULATORY PROTEIN"/>
    <property type="match status" value="1"/>
</dbReference>
<organism evidence="8">
    <name type="scientific">Nitratidesulfovibrio vulgaris (strain DSM 19637 / Miyazaki F)</name>
    <name type="common">Desulfovibrio vulgaris</name>
    <dbReference type="NCBI Taxonomy" id="883"/>
    <lineage>
        <taxon>Bacteria</taxon>
        <taxon>Pseudomonadati</taxon>
        <taxon>Thermodesulfobacteriota</taxon>
        <taxon>Desulfovibrionia</taxon>
        <taxon>Desulfovibrionales</taxon>
        <taxon>Desulfovibrionaceae</taxon>
        <taxon>Nitratidesulfovibrio</taxon>
    </lineage>
</organism>
<evidence type="ECO:0000256" key="1">
    <source>
        <dbReference type="ARBA" id="ARBA00022741"/>
    </source>
</evidence>
<dbReference type="InterPro" id="IPR058031">
    <property type="entry name" value="AAA_lid_NorR"/>
</dbReference>
<dbReference type="InterPro" id="IPR002078">
    <property type="entry name" value="Sigma_54_int"/>
</dbReference>
<dbReference type="Gene3D" id="1.10.8.60">
    <property type="match status" value="1"/>
</dbReference>
<dbReference type="EMBL" id="CP001197">
    <property type="protein sequence ID" value="ACL08742.1"/>
    <property type="molecule type" value="Genomic_DNA"/>
</dbReference>
<evidence type="ECO:0000259" key="7">
    <source>
        <dbReference type="PROSITE" id="PS50045"/>
    </source>
</evidence>
<evidence type="ECO:0000313" key="8">
    <source>
        <dbReference type="EMBL" id="ACL08742.1"/>
    </source>
</evidence>
<reference evidence="8" key="1">
    <citation type="submission" date="2008-10" db="EMBL/GenBank/DDBJ databases">
        <title>Complete sequence of Desulfovibrio vulgaris str. 'Miyazaki F'.</title>
        <authorList>
            <person name="Lucas S."/>
            <person name="Copeland A."/>
            <person name="Lapidus A."/>
            <person name="Glavina del Rio T."/>
            <person name="Dalin E."/>
            <person name="Tice H."/>
            <person name="Bruce D."/>
            <person name="Goodwin L."/>
            <person name="Pitluck S."/>
            <person name="Sims D."/>
            <person name="Brettin T."/>
            <person name="Detter J.C."/>
            <person name="Han C."/>
            <person name="Larimer F."/>
            <person name="Land M."/>
            <person name="Hauser L."/>
            <person name="Kyrpides N."/>
            <person name="Mikhailova N."/>
            <person name="Hazen T.C."/>
            <person name="Richardson P."/>
        </authorList>
    </citation>
    <scope>NUCLEOTIDE SEQUENCE</scope>
    <source>
        <strain evidence="8">Miyazaki F</strain>
    </source>
</reference>
<dbReference type="Gene3D" id="3.40.50.300">
    <property type="entry name" value="P-loop containing nucleotide triphosphate hydrolases"/>
    <property type="match status" value="1"/>
</dbReference>
<dbReference type="HOGENOM" id="CLU_000445_0_6_7"/>
<dbReference type="PANTHER" id="PTHR32071:SF38">
    <property type="entry name" value="PSP OPERON TRANSCRIPTIONAL ACTIVATOR"/>
    <property type="match status" value="1"/>
</dbReference>
<evidence type="ECO:0000256" key="2">
    <source>
        <dbReference type="ARBA" id="ARBA00022840"/>
    </source>
</evidence>
<dbReference type="InterPro" id="IPR002197">
    <property type="entry name" value="HTH_Fis"/>
</dbReference>
<dbReference type="SMART" id="SM00382">
    <property type="entry name" value="AAA"/>
    <property type="match status" value="1"/>
</dbReference>
<dbReference type="InterPro" id="IPR025943">
    <property type="entry name" value="Sigma_54_int_dom_ATP-bd_2"/>
</dbReference>
<dbReference type="SUPFAM" id="SSF52540">
    <property type="entry name" value="P-loop containing nucleoside triphosphate hydrolases"/>
    <property type="match status" value="1"/>
</dbReference>
<dbReference type="GO" id="GO:0006355">
    <property type="term" value="P:regulation of DNA-templated transcription"/>
    <property type="evidence" value="ECO:0007669"/>
    <property type="project" value="InterPro"/>
</dbReference>
<feature type="region of interest" description="Disordered" evidence="6">
    <location>
        <begin position="252"/>
        <end position="378"/>
    </location>
</feature>
<keyword evidence="4" id="KW-0238">DNA-binding</keyword>
<keyword evidence="2" id="KW-0067">ATP-binding</keyword>
<dbReference type="STRING" id="883.DvMF_1798"/>
<dbReference type="PROSITE" id="PS00676">
    <property type="entry name" value="SIGMA54_INTERACT_2"/>
    <property type="match status" value="1"/>
</dbReference>
<dbReference type="Pfam" id="PF02954">
    <property type="entry name" value="HTH_8"/>
    <property type="match status" value="1"/>
</dbReference>
<dbReference type="AlphaFoldDB" id="B8DM98"/>
<dbReference type="OrthoDB" id="9763792at2"/>
<evidence type="ECO:0000256" key="5">
    <source>
        <dbReference type="ARBA" id="ARBA00023163"/>
    </source>
</evidence>
<dbReference type="FunFam" id="3.40.50.300:FF:000006">
    <property type="entry name" value="DNA-binding transcriptional regulator NtrC"/>
    <property type="match status" value="1"/>
</dbReference>
<feature type="compositionally biased region" description="Basic and acidic residues" evidence="6">
    <location>
        <begin position="275"/>
        <end position="284"/>
    </location>
</feature>
<feature type="domain" description="Sigma-54 factor interaction" evidence="7">
    <location>
        <begin position="16"/>
        <end position="246"/>
    </location>
</feature>
<dbReference type="PROSITE" id="PS50045">
    <property type="entry name" value="SIGMA54_INTERACT_4"/>
    <property type="match status" value="1"/>
</dbReference>
<dbReference type="InterPro" id="IPR009057">
    <property type="entry name" value="Homeodomain-like_sf"/>
</dbReference>
<feature type="compositionally biased region" description="Basic and acidic residues" evidence="6">
    <location>
        <begin position="252"/>
        <end position="262"/>
    </location>
</feature>
<dbReference type="KEGG" id="dvm:DvMF_1798"/>
<evidence type="ECO:0000256" key="4">
    <source>
        <dbReference type="ARBA" id="ARBA00023125"/>
    </source>
</evidence>
<keyword evidence="3" id="KW-0805">Transcription regulation</keyword>
<proteinExistence type="predicted"/>
<keyword evidence="5" id="KW-0804">Transcription</keyword>
<dbReference type="SUPFAM" id="SSF46689">
    <property type="entry name" value="Homeodomain-like"/>
    <property type="match status" value="1"/>
</dbReference>
<evidence type="ECO:0000256" key="6">
    <source>
        <dbReference type="SAM" id="MobiDB-lite"/>
    </source>
</evidence>
<dbReference type="Pfam" id="PF25601">
    <property type="entry name" value="AAA_lid_14"/>
    <property type="match status" value="1"/>
</dbReference>
<sequence length="434" mass="45994">MHDSTRAVASPALAEAIGQSDAFLAFQEALSRVARVDRPVLLAGERGTGKELAAARLHYLSPRWQGPLVVLDCAALAPTLAEAELFGHEAGAFTGAAARRAGRFERADGGTLFLDEVGNIPAGVQDKLLRVVEYGMLERVGGTQPVRVDARVVAATNADLPAMVARGLFRADLLDRLSFEVLAVPPLRERGDDVILLARHFAASMAAELDLPDTPELAPAALAQLLAHPWPGNVRELRNAVERAVARLDEGGMRTGDRRRESAGAGGARPAGRAPRIEHFDLDPFARPWRQGPAVPRSAPATQPPPSTGAMADGAGPRRGPGTVPPDAARPYGTSPHDARPVNISPDNAGPDSVGPVSVGPDNAHRGAVGAPSAIGPPLPGMPLPEAIRQLELSALRAALDRARHNRRVAAELLGISYDQFRGLYRRHRQDMET</sequence>
<dbReference type="GO" id="GO:0005524">
    <property type="term" value="F:ATP binding"/>
    <property type="evidence" value="ECO:0007669"/>
    <property type="project" value="UniProtKB-KW"/>
</dbReference>
<dbReference type="Pfam" id="PF00158">
    <property type="entry name" value="Sigma54_activat"/>
    <property type="match status" value="1"/>
</dbReference>
<dbReference type="GO" id="GO:0043565">
    <property type="term" value="F:sequence-specific DNA binding"/>
    <property type="evidence" value="ECO:0007669"/>
    <property type="project" value="InterPro"/>
</dbReference>
<dbReference type="CDD" id="cd00009">
    <property type="entry name" value="AAA"/>
    <property type="match status" value="1"/>
</dbReference>
<dbReference type="eggNOG" id="COG2204">
    <property type="taxonomic scope" value="Bacteria"/>
</dbReference>
<accession>B8DM98</accession>